<evidence type="ECO:0000256" key="6">
    <source>
        <dbReference type="ARBA" id="ARBA00022723"/>
    </source>
</evidence>
<proteinExistence type="inferred from homology"/>
<dbReference type="SMART" id="SM00493">
    <property type="entry name" value="TOPRIM"/>
    <property type="match status" value="1"/>
</dbReference>
<evidence type="ECO:0000256" key="11">
    <source>
        <dbReference type="ARBA" id="ARBA00023163"/>
    </source>
</evidence>
<evidence type="ECO:0000256" key="12">
    <source>
        <dbReference type="HAMAP-Rule" id="MF_00974"/>
    </source>
</evidence>
<dbReference type="Proteomes" id="UP000266172">
    <property type="component" value="Unassembled WGS sequence"/>
</dbReference>
<dbReference type="PROSITE" id="PS50880">
    <property type="entry name" value="TOPRIM"/>
    <property type="match status" value="1"/>
</dbReference>
<name>A0A395V671_9FIRM</name>
<keyword evidence="9" id="KW-0460">Magnesium</keyword>
<dbReference type="InterPro" id="IPR030846">
    <property type="entry name" value="DnaG_bac"/>
</dbReference>
<evidence type="ECO:0000256" key="8">
    <source>
        <dbReference type="ARBA" id="ARBA00022833"/>
    </source>
</evidence>
<dbReference type="GO" id="GO:0003899">
    <property type="term" value="F:DNA-directed RNA polymerase activity"/>
    <property type="evidence" value="ECO:0007669"/>
    <property type="project" value="UniProtKB-UniRule"/>
</dbReference>
<keyword evidence="4 12" id="KW-0548">Nucleotidyltransferase</keyword>
<comment type="similarity">
    <text evidence="12 13">Belongs to the DnaG primase family.</text>
</comment>
<evidence type="ECO:0000256" key="13">
    <source>
        <dbReference type="PIRNR" id="PIRNR002811"/>
    </source>
</evidence>
<dbReference type="HAMAP" id="MF_00974">
    <property type="entry name" value="DNA_primase_DnaG"/>
    <property type="match status" value="1"/>
</dbReference>
<keyword evidence="1 12" id="KW-0240">DNA-directed RNA polymerase</keyword>
<evidence type="ECO:0000256" key="5">
    <source>
        <dbReference type="ARBA" id="ARBA00022705"/>
    </source>
</evidence>
<reference evidence="17 18" key="1">
    <citation type="submission" date="2018-08" db="EMBL/GenBank/DDBJ databases">
        <title>A genome reference for cultivated species of the human gut microbiota.</title>
        <authorList>
            <person name="Zou Y."/>
            <person name="Xue W."/>
            <person name="Luo G."/>
        </authorList>
    </citation>
    <scope>NUCLEOTIDE SEQUENCE [LARGE SCALE GENOMIC DNA]</scope>
    <source>
        <strain evidence="17 18">AF22-12AC</strain>
    </source>
</reference>
<dbReference type="SUPFAM" id="SSF56731">
    <property type="entry name" value="DNA primase core"/>
    <property type="match status" value="1"/>
</dbReference>
<keyword evidence="6 12" id="KW-0479">Metal-binding</keyword>
<feature type="zinc finger region" description="CHC2-type" evidence="12 14">
    <location>
        <begin position="39"/>
        <end position="63"/>
    </location>
</feature>
<dbReference type="CDD" id="cd03364">
    <property type="entry name" value="TOPRIM_DnaG_primases"/>
    <property type="match status" value="1"/>
</dbReference>
<dbReference type="Gene3D" id="1.10.860.10">
    <property type="entry name" value="DNAb Helicase, Chain A"/>
    <property type="match status" value="1"/>
</dbReference>
<dbReference type="Pfam" id="PF10410">
    <property type="entry name" value="DnaB_bind"/>
    <property type="match status" value="1"/>
</dbReference>
<dbReference type="PANTHER" id="PTHR30313:SF2">
    <property type="entry name" value="DNA PRIMASE"/>
    <property type="match status" value="1"/>
</dbReference>
<dbReference type="InterPro" id="IPR050219">
    <property type="entry name" value="DnaG_primase"/>
</dbReference>
<feature type="domain" description="Toprim" evidence="16">
    <location>
        <begin position="256"/>
        <end position="337"/>
    </location>
</feature>
<dbReference type="GO" id="GO:0008270">
    <property type="term" value="F:zinc ion binding"/>
    <property type="evidence" value="ECO:0007669"/>
    <property type="project" value="UniProtKB-UniRule"/>
</dbReference>
<evidence type="ECO:0000313" key="17">
    <source>
        <dbReference type="EMBL" id="RGS37524.1"/>
    </source>
</evidence>
<sequence>MPRYSDELIEEVRSRNDIVDVISQYVRLSKKGSTYFGLCPFHNEKTGSFSVSPNKQMYYCFGCHAGGNVFTFLMQYENYTFGEAMEALAERAGVDLPKQEYTAAQRQEADRRARLLEINKEAAKYFFVLLRGERGKRALDYFKKRALSDETIHKFGLGYSDQYSDDLYRYLRSKGYDDEILKDSGLVTIDEVRGGHDKFWNRAMFPIMDVHNKVIGFGGRVMGDGEPKYLNSPETKIFDKSRNLYGLNFARATKKPQLLLCEGYMDVIALHQAGFDNAVASLGTALTSGHANLLKRYTKEVYLTYDSDGAGIKAALRAIPILKEVGITTKIINMKPYKDPDEFIKALGAEAYQERIDQAENSFLFEVRMEEQQHDMHDPEGKTAFYNAVAKMLCGFTEKLERDNYIEAVAAKYMISPDDLRRLVNQQGLKAGLAGGGRAPQSVADAQDGARTEYKKSAKKREDGMVQSQKLLLTWLTNSPALFPKVQRYVGADDFTDPICHSVAKMLFEQYEKDGTVNPARIISTYEDEEQQREAAGILNATIHRVDTREEREKALRETVIRVRENSINHKLANTFDVQEMAALAKEKNELPGTVHIPLEE</sequence>
<keyword evidence="10 12" id="KW-0238">DNA-binding</keyword>
<protein>
    <recommendedName>
        <fullName evidence="12 13">DNA primase</fullName>
        <ecNumber evidence="12">2.7.7.101</ecNumber>
    </recommendedName>
</protein>
<comment type="cofactor">
    <cofactor evidence="12 13 14">
        <name>Zn(2+)</name>
        <dbReference type="ChEBI" id="CHEBI:29105"/>
    </cofactor>
    <text evidence="12 13 14">Binds 1 zinc ion per monomer.</text>
</comment>
<evidence type="ECO:0000256" key="15">
    <source>
        <dbReference type="SAM" id="MobiDB-lite"/>
    </source>
</evidence>
<comment type="function">
    <text evidence="12 13">RNA polymerase that catalyzes the synthesis of short RNA molecules used as primers for DNA polymerase during DNA replication.</text>
</comment>
<dbReference type="InterPro" id="IPR006295">
    <property type="entry name" value="DNA_primase_DnaG"/>
</dbReference>
<comment type="subunit">
    <text evidence="12">Monomer. Interacts with DnaB.</text>
</comment>
<evidence type="ECO:0000256" key="9">
    <source>
        <dbReference type="ARBA" id="ARBA00022842"/>
    </source>
</evidence>
<accession>A0A395V671</accession>
<evidence type="ECO:0000256" key="4">
    <source>
        <dbReference type="ARBA" id="ARBA00022695"/>
    </source>
</evidence>
<dbReference type="AlphaFoldDB" id="A0A395V671"/>
<dbReference type="Gene3D" id="3.40.1360.10">
    <property type="match status" value="1"/>
</dbReference>
<evidence type="ECO:0000256" key="7">
    <source>
        <dbReference type="ARBA" id="ARBA00022771"/>
    </source>
</evidence>
<keyword evidence="11 12" id="KW-0804">Transcription</keyword>
<dbReference type="Gene3D" id="3.90.980.10">
    <property type="entry name" value="DNA primase, catalytic core, N-terminal domain"/>
    <property type="match status" value="1"/>
</dbReference>
<dbReference type="InterPro" id="IPR016136">
    <property type="entry name" value="DNA_helicase_N/primase_C"/>
</dbReference>
<dbReference type="InterPro" id="IPR006171">
    <property type="entry name" value="TOPRIM_dom"/>
</dbReference>
<evidence type="ECO:0000313" key="18">
    <source>
        <dbReference type="Proteomes" id="UP000266172"/>
    </source>
</evidence>
<dbReference type="InterPro" id="IPR013264">
    <property type="entry name" value="DNAG_N"/>
</dbReference>
<dbReference type="Gene3D" id="3.90.580.10">
    <property type="entry name" value="Zinc finger, CHC2-type domain"/>
    <property type="match status" value="1"/>
</dbReference>
<evidence type="ECO:0000256" key="14">
    <source>
        <dbReference type="PIRSR" id="PIRSR002811-1"/>
    </source>
</evidence>
<evidence type="ECO:0000256" key="10">
    <source>
        <dbReference type="ARBA" id="ARBA00023125"/>
    </source>
</evidence>
<comment type="caution">
    <text evidence="17">The sequence shown here is derived from an EMBL/GenBank/DDBJ whole genome shotgun (WGS) entry which is preliminary data.</text>
</comment>
<dbReference type="RefSeq" id="WP_118098017.1">
    <property type="nucleotide sequence ID" value="NZ_CATVZQ010000022.1"/>
</dbReference>
<evidence type="ECO:0000256" key="1">
    <source>
        <dbReference type="ARBA" id="ARBA00022478"/>
    </source>
</evidence>
<gene>
    <name evidence="12" type="primary">dnaG</name>
    <name evidence="17" type="ORF">DWX93_13920</name>
</gene>
<dbReference type="PIRSF" id="PIRSF002811">
    <property type="entry name" value="DnaG"/>
    <property type="match status" value="1"/>
</dbReference>
<dbReference type="InterPro" id="IPR019475">
    <property type="entry name" value="DNA_primase_DnaB-bd"/>
</dbReference>
<organism evidence="17 18">
    <name type="scientific">Roseburia hominis</name>
    <dbReference type="NCBI Taxonomy" id="301301"/>
    <lineage>
        <taxon>Bacteria</taxon>
        <taxon>Bacillati</taxon>
        <taxon>Bacillota</taxon>
        <taxon>Clostridia</taxon>
        <taxon>Lachnospirales</taxon>
        <taxon>Lachnospiraceae</taxon>
        <taxon>Roseburia</taxon>
    </lineage>
</organism>
<evidence type="ECO:0000256" key="2">
    <source>
        <dbReference type="ARBA" id="ARBA00022515"/>
    </source>
</evidence>
<evidence type="ECO:0000256" key="3">
    <source>
        <dbReference type="ARBA" id="ARBA00022679"/>
    </source>
</evidence>
<dbReference type="FunFam" id="3.40.1360.10:FF:000002">
    <property type="entry name" value="DNA primase"/>
    <property type="match status" value="1"/>
</dbReference>
<feature type="region of interest" description="Disordered" evidence="15">
    <location>
        <begin position="431"/>
        <end position="461"/>
    </location>
</feature>
<dbReference type="SUPFAM" id="SSF57783">
    <property type="entry name" value="Zinc beta-ribbon"/>
    <property type="match status" value="1"/>
</dbReference>
<dbReference type="GO" id="GO:0003677">
    <property type="term" value="F:DNA binding"/>
    <property type="evidence" value="ECO:0007669"/>
    <property type="project" value="UniProtKB-KW"/>
</dbReference>
<keyword evidence="3 12" id="KW-0808">Transferase</keyword>
<dbReference type="GO" id="GO:0005737">
    <property type="term" value="C:cytoplasm"/>
    <property type="evidence" value="ECO:0007669"/>
    <property type="project" value="TreeGrafter"/>
</dbReference>
<dbReference type="InterPro" id="IPR036977">
    <property type="entry name" value="DNA_primase_Znf_CHC2"/>
</dbReference>
<dbReference type="NCBIfam" id="TIGR01391">
    <property type="entry name" value="dnaG"/>
    <property type="match status" value="1"/>
</dbReference>
<keyword evidence="5 12" id="KW-0235">DNA replication</keyword>
<dbReference type="EC" id="2.7.7.101" evidence="12"/>
<dbReference type="GO" id="GO:0006269">
    <property type="term" value="P:DNA replication, synthesis of primer"/>
    <property type="evidence" value="ECO:0007669"/>
    <property type="project" value="UniProtKB-UniRule"/>
</dbReference>
<dbReference type="Pfam" id="PF08275">
    <property type="entry name" value="DNAG_N"/>
    <property type="match status" value="1"/>
</dbReference>
<keyword evidence="7 12" id="KW-0863">Zinc-finger</keyword>
<dbReference type="InterPro" id="IPR002694">
    <property type="entry name" value="Znf_CHC2"/>
</dbReference>
<dbReference type="EMBL" id="QRVL01000015">
    <property type="protein sequence ID" value="RGS37524.1"/>
    <property type="molecule type" value="Genomic_DNA"/>
</dbReference>
<dbReference type="PANTHER" id="PTHR30313">
    <property type="entry name" value="DNA PRIMASE"/>
    <property type="match status" value="1"/>
</dbReference>
<keyword evidence="8 12" id="KW-0862">Zinc</keyword>
<dbReference type="SMART" id="SM00400">
    <property type="entry name" value="ZnF_CHCC"/>
    <property type="match status" value="1"/>
</dbReference>
<keyword evidence="2 12" id="KW-0639">Primosome</keyword>
<dbReference type="Pfam" id="PF13155">
    <property type="entry name" value="Toprim_2"/>
    <property type="match status" value="1"/>
</dbReference>
<dbReference type="Pfam" id="PF01807">
    <property type="entry name" value="Zn_ribbon_DnaG"/>
    <property type="match status" value="1"/>
</dbReference>
<dbReference type="InterPro" id="IPR037068">
    <property type="entry name" value="DNA_primase_core_N_sf"/>
</dbReference>
<dbReference type="GO" id="GO:0000428">
    <property type="term" value="C:DNA-directed RNA polymerase complex"/>
    <property type="evidence" value="ECO:0007669"/>
    <property type="project" value="UniProtKB-KW"/>
</dbReference>
<dbReference type="FunFam" id="3.90.580.10:FF:000001">
    <property type="entry name" value="DNA primase"/>
    <property type="match status" value="1"/>
</dbReference>
<evidence type="ECO:0000259" key="16">
    <source>
        <dbReference type="PROSITE" id="PS50880"/>
    </source>
</evidence>
<dbReference type="GO" id="GO:1990077">
    <property type="term" value="C:primosome complex"/>
    <property type="evidence" value="ECO:0007669"/>
    <property type="project" value="UniProtKB-KW"/>
</dbReference>
<feature type="compositionally biased region" description="Basic and acidic residues" evidence="15">
    <location>
        <begin position="448"/>
        <end position="461"/>
    </location>
</feature>
<dbReference type="InterPro" id="IPR034151">
    <property type="entry name" value="TOPRIM_DnaG_bac"/>
</dbReference>
<comment type="catalytic activity">
    <reaction evidence="12">
        <text>ssDNA + n NTP = ssDNA/pppN(pN)n-1 hybrid + (n-1) diphosphate.</text>
        <dbReference type="EC" id="2.7.7.101"/>
    </reaction>
</comment>
<comment type="domain">
    <text evidence="12">Contains an N-terminal zinc-binding domain, a central core domain that contains the primase activity, and a C-terminal DnaB-binding domain.</text>
</comment>